<accession>A0A6J4TSP6</accession>
<feature type="compositionally biased region" description="Basic residues" evidence="1">
    <location>
        <begin position="159"/>
        <end position="179"/>
    </location>
</feature>
<evidence type="ECO:0000256" key="1">
    <source>
        <dbReference type="SAM" id="MobiDB-lite"/>
    </source>
</evidence>
<dbReference type="EMBL" id="CADCVS010000498">
    <property type="protein sequence ID" value="CAA9530965.1"/>
    <property type="molecule type" value="Genomic_DNA"/>
</dbReference>
<dbReference type="AlphaFoldDB" id="A0A6J4TSP6"/>
<feature type="non-terminal residue" evidence="2">
    <location>
        <position position="206"/>
    </location>
</feature>
<reference evidence="2" key="1">
    <citation type="submission" date="2020-02" db="EMBL/GenBank/DDBJ databases">
        <authorList>
            <person name="Meier V. D."/>
        </authorList>
    </citation>
    <scope>NUCLEOTIDE SEQUENCE</scope>
    <source>
        <strain evidence="2">AVDCRST_MAG30</strain>
    </source>
</reference>
<proteinExistence type="predicted"/>
<feature type="compositionally biased region" description="Basic residues" evidence="1">
    <location>
        <begin position="117"/>
        <end position="140"/>
    </location>
</feature>
<evidence type="ECO:0000313" key="2">
    <source>
        <dbReference type="EMBL" id="CAA9530965.1"/>
    </source>
</evidence>
<feature type="compositionally biased region" description="Low complexity" evidence="1">
    <location>
        <begin position="17"/>
        <end position="30"/>
    </location>
</feature>
<feature type="compositionally biased region" description="Basic and acidic residues" evidence="1">
    <location>
        <begin position="59"/>
        <end position="70"/>
    </location>
</feature>
<feature type="compositionally biased region" description="Basic and acidic residues" evidence="1">
    <location>
        <begin position="1"/>
        <end position="15"/>
    </location>
</feature>
<gene>
    <name evidence="2" type="ORF">AVDCRST_MAG30-3773</name>
</gene>
<feature type="non-terminal residue" evidence="2">
    <location>
        <position position="1"/>
    </location>
</feature>
<organism evidence="2">
    <name type="scientific">uncultured Solirubrobacteraceae bacterium</name>
    <dbReference type="NCBI Taxonomy" id="1162706"/>
    <lineage>
        <taxon>Bacteria</taxon>
        <taxon>Bacillati</taxon>
        <taxon>Actinomycetota</taxon>
        <taxon>Thermoleophilia</taxon>
        <taxon>Solirubrobacterales</taxon>
        <taxon>Solirubrobacteraceae</taxon>
        <taxon>environmental samples</taxon>
    </lineage>
</organism>
<feature type="compositionally biased region" description="Low complexity" evidence="1">
    <location>
        <begin position="182"/>
        <end position="194"/>
    </location>
</feature>
<feature type="region of interest" description="Disordered" evidence="1">
    <location>
        <begin position="1"/>
        <end position="206"/>
    </location>
</feature>
<name>A0A6J4TSP6_9ACTN</name>
<sequence length="206" mass="23011">ATGPEHRRPPIREGDEPPAAGADPRHAPAAQGEPRRDRPDDGHEPRDDLVPRALPAPARADRARRRDAPARRGRASLQGALEARDHGRGVVAGEADRQAGGGRLDAADDRRAGERVGRRRRLRPLGRRARPRHAPRRRRGLERALRGVHGIPGADPPHRVRGGRADRRRPPRRRRRRGGGRLPALRGRQHVPGARVERPGRRRRRL</sequence>
<feature type="compositionally biased region" description="Basic and acidic residues" evidence="1">
    <location>
        <begin position="105"/>
        <end position="116"/>
    </location>
</feature>
<feature type="compositionally biased region" description="Basic and acidic residues" evidence="1">
    <location>
        <begin position="33"/>
        <end position="50"/>
    </location>
</feature>
<protein>
    <submittedName>
        <fullName evidence="2">Uncharacterized protein</fullName>
    </submittedName>
</protein>